<evidence type="ECO:0000313" key="5">
    <source>
        <dbReference type="Proteomes" id="UP000051036"/>
    </source>
</evidence>
<dbReference type="Pfam" id="PF02517">
    <property type="entry name" value="Rce1-like"/>
    <property type="match status" value="1"/>
</dbReference>
<organism evidence="4 5">
    <name type="scientific">Lactobacillus kalixensis DSM 16043</name>
    <dbReference type="NCBI Taxonomy" id="1423763"/>
    <lineage>
        <taxon>Bacteria</taxon>
        <taxon>Bacillati</taxon>
        <taxon>Bacillota</taxon>
        <taxon>Bacilli</taxon>
        <taxon>Lactobacillales</taxon>
        <taxon>Lactobacillaceae</taxon>
        <taxon>Lactobacillus</taxon>
    </lineage>
</organism>
<keyword evidence="5" id="KW-1185">Reference proteome</keyword>
<evidence type="ECO:0000313" key="4">
    <source>
        <dbReference type="EMBL" id="KRL87534.1"/>
    </source>
</evidence>
<feature type="domain" description="CAAX prenyl protease 2/Lysostaphin resistance protein A-like" evidence="3">
    <location>
        <begin position="157"/>
        <end position="256"/>
    </location>
</feature>
<feature type="transmembrane region" description="Helical" evidence="2">
    <location>
        <begin position="74"/>
        <end position="93"/>
    </location>
</feature>
<dbReference type="AlphaFoldDB" id="A0A0R1U3H6"/>
<sequence>MVDHLIKQNPASSNILAIIYLLLFLTYLLPVLVVSYGTIQNDYARIIAVILLAIALLASINMDFVTTSELLTHLFRVNIFTGVALIIDGAVLFRRWGFKFKPNLKVKIVGVQIITWILLIAFAFWLPFFNAFSYFANTFEQLFVGWDFSVILPSDYALLASTGAALFEEIERYIILVLLLYAFRNFKIYLGLSIFLSAMQFGLLHFFNLVNTNTSLYDVAVQSSWTFAYGCFLAVLYLYTAQIWLPILSHFSFDFLSYSIRGGGYGFISLYGDPKILCGLMVAAVALIATGLMMWGKRKQVMRENAARLVSR</sequence>
<feature type="transmembrane region" description="Helical" evidence="2">
    <location>
        <begin position="274"/>
        <end position="295"/>
    </location>
</feature>
<dbReference type="RefSeq" id="WP_338033570.1">
    <property type="nucleotide sequence ID" value="NZ_AZFM01000065.1"/>
</dbReference>
<feature type="transmembrane region" description="Helical" evidence="2">
    <location>
        <begin position="188"/>
        <end position="207"/>
    </location>
</feature>
<feature type="transmembrane region" description="Helical" evidence="2">
    <location>
        <begin position="43"/>
        <end position="62"/>
    </location>
</feature>
<dbReference type="InterPro" id="IPR003675">
    <property type="entry name" value="Rce1/LyrA-like_dom"/>
</dbReference>
<dbReference type="GO" id="GO:0004175">
    <property type="term" value="F:endopeptidase activity"/>
    <property type="evidence" value="ECO:0007669"/>
    <property type="project" value="UniProtKB-ARBA"/>
</dbReference>
<keyword evidence="2" id="KW-1133">Transmembrane helix</keyword>
<dbReference type="GO" id="GO:0080120">
    <property type="term" value="P:CAAX-box protein maturation"/>
    <property type="evidence" value="ECO:0007669"/>
    <property type="project" value="UniProtKB-ARBA"/>
</dbReference>
<proteinExistence type="inferred from homology"/>
<reference evidence="4 5" key="1">
    <citation type="journal article" date="2015" name="Genome Announc.">
        <title>Expanding the biotechnology potential of lactobacilli through comparative genomics of 213 strains and associated genera.</title>
        <authorList>
            <person name="Sun Z."/>
            <person name="Harris H.M."/>
            <person name="McCann A."/>
            <person name="Guo C."/>
            <person name="Argimon S."/>
            <person name="Zhang W."/>
            <person name="Yang X."/>
            <person name="Jeffery I.B."/>
            <person name="Cooney J.C."/>
            <person name="Kagawa T.F."/>
            <person name="Liu W."/>
            <person name="Song Y."/>
            <person name="Salvetti E."/>
            <person name="Wrobel A."/>
            <person name="Rasinkangas P."/>
            <person name="Parkhill J."/>
            <person name="Rea M.C."/>
            <person name="O'Sullivan O."/>
            <person name="Ritari J."/>
            <person name="Douillard F.P."/>
            <person name="Paul Ross R."/>
            <person name="Yang R."/>
            <person name="Briner A.E."/>
            <person name="Felis G.E."/>
            <person name="de Vos W.M."/>
            <person name="Barrangou R."/>
            <person name="Klaenhammer T.R."/>
            <person name="Caufield P.W."/>
            <person name="Cui Y."/>
            <person name="Zhang H."/>
            <person name="O'Toole P.W."/>
        </authorList>
    </citation>
    <scope>NUCLEOTIDE SEQUENCE [LARGE SCALE GENOMIC DNA]</scope>
    <source>
        <strain evidence="4 5">DSM 16043</strain>
    </source>
</reference>
<feature type="transmembrane region" description="Helical" evidence="2">
    <location>
        <begin position="113"/>
        <end position="136"/>
    </location>
</feature>
<keyword evidence="2" id="KW-0812">Transmembrane</keyword>
<dbReference type="EMBL" id="AZFM01000065">
    <property type="protein sequence ID" value="KRL87534.1"/>
    <property type="molecule type" value="Genomic_DNA"/>
</dbReference>
<dbReference type="STRING" id="1423763.FC46_GL001733"/>
<keyword evidence="4" id="KW-0645">Protease</keyword>
<gene>
    <name evidence="4" type="ORF">FC46_GL001733</name>
</gene>
<evidence type="ECO:0000256" key="2">
    <source>
        <dbReference type="SAM" id="Phobius"/>
    </source>
</evidence>
<dbReference type="GO" id="GO:0006508">
    <property type="term" value="P:proteolysis"/>
    <property type="evidence" value="ECO:0007669"/>
    <property type="project" value="UniProtKB-KW"/>
</dbReference>
<keyword evidence="4" id="KW-0378">Hydrolase</keyword>
<dbReference type="Proteomes" id="UP000051036">
    <property type="component" value="Unassembled WGS sequence"/>
</dbReference>
<comment type="similarity">
    <text evidence="1">Belongs to the UPF0177 family.</text>
</comment>
<accession>A0A0R1U3H6</accession>
<evidence type="ECO:0000259" key="3">
    <source>
        <dbReference type="Pfam" id="PF02517"/>
    </source>
</evidence>
<evidence type="ECO:0000256" key="1">
    <source>
        <dbReference type="ARBA" id="ARBA00009067"/>
    </source>
</evidence>
<dbReference type="PATRIC" id="fig|1423763.3.peg.1762"/>
<feature type="transmembrane region" description="Helical" evidence="2">
    <location>
        <begin position="15"/>
        <end position="36"/>
    </location>
</feature>
<protein>
    <submittedName>
        <fullName evidence="4">Protease</fullName>
    </submittedName>
</protein>
<comment type="caution">
    <text evidence="4">The sequence shown here is derived from an EMBL/GenBank/DDBJ whole genome shotgun (WGS) entry which is preliminary data.</text>
</comment>
<keyword evidence="2" id="KW-0472">Membrane</keyword>
<name>A0A0R1U3H6_9LACO</name>
<feature type="transmembrane region" description="Helical" evidence="2">
    <location>
        <begin position="219"/>
        <end position="239"/>
    </location>
</feature>